<sequence length="76" mass="8467">MTVVFNPEMKSLLQKQVRITINQKREAIGTLVGIDQFMNLSLRRVQIKAPFDPKPVVVDSCVIRGASVLSLEAINT</sequence>
<organism evidence="2 3">
    <name type="scientific">Trichomonas vaginalis (strain ATCC PRA-98 / G3)</name>
    <dbReference type="NCBI Taxonomy" id="412133"/>
    <lineage>
        <taxon>Eukaryota</taxon>
        <taxon>Metamonada</taxon>
        <taxon>Parabasalia</taxon>
        <taxon>Trichomonadida</taxon>
        <taxon>Trichomonadidae</taxon>
        <taxon>Trichomonas</taxon>
    </lineage>
</organism>
<dbReference type="SMART" id="SM00651">
    <property type="entry name" value="Sm"/>
    <property type="match status" value="1"/>
</dbReference>
<dbReference type="GO" id="GO:0005685">
    <property type="term" value="C:U1 snRNP"/>
    <property type="evidence" value="ECO:0000318"/>
    <property type="project" value="GO_Central"/>
</dbReference>
<dbReference type="AlphaFoldDB" id="A2E451"/>
<dbReference type="SMR" id="A2E451"/>
<evidence type="ECO:0000313" key="3">
    <source>
        <dbReference type="Proteomes" id="UP000001542"/>
    </source>
</evidence>
<dbReference type="OrthoDB" id="2146at2759"/>
<dbReference type="SUPFAM" id="SSF50182">
    <property type="entry name" value="Sm-like ribonucleoproteins"/>
    <property type="match status" value="1"/>
</dbReference>
<dbReference type="VEuPathDB" id="TrichDB:TVAG_154450"/>
<gene>
    <name evidence="2" type="ORF">TVAG_154450</name>
</gene>
<dbReference type="Proteomes" id="UP000001542">
    <property type="component" value="Unassembled WGS sequence"/>
</dbReference>
<protein>
    <submittedName>
        <fullName evidence="2">Sm protein</fullName>
    </submittedName>
</protein>
<dbReference type="Pfam" id="PF01423">
    <property type="entry name" value="LSM"/>
    <property type="match status" value="1"/>
</dbReference>
<dbReference type="VEuPathDB" id="TrichDB:TVAGG3_0703170"/>
<dbReference type="RefSeq" id="XP_001324817.1">
    <property type="nucleotide sequence ID" value="XM_001324782.1"/>
</dbReference>
<proteinExistence type="predicted"/>
<accession>A2E451</accession>
<dbReference type="InterPro" id="IPR001163">
    <property type="entry name" value="Sm_dom_euk/arc"/>
</dbReference>
<feature type="domain" description="Sm" evidence="1">
    <location>
        <begin position="4"/>
        <end position="76"/>
    </location>
</feature>
<dbReference type="GO" id="GO:0071004">
    <property type="term" value="C:U2-type prespliceosome"/>
    <property type="evidence" value="ECO:0000318"/>
    <property type="project" value="GO_Central"/>
</dbReference>
<dbReference type="GO" id="GO:0005689">
    <property type="term" value="C:U12-type spliceosomal complex"/>
    <property type="evidence" value="ECO:0000318"/>
    <property type="project" value="GO_Central"/>
</dbReference>
<name>A2E451_TRIV3</name>
<dbReference type="STRING" id="5722.A2E451"/>
<dbReference type="GO" id="GO:0034719">
    <property type="term" value="C:SMN-Sm protein complex"/>
    <property type="evidence" value="ECO:0000318"/>
    <property type="project" value="GO_Central"/>
</dbReference>
<dbReference type="GO" id="GO:0071013">
    <property type="term" value="C:catalytic step 2 spliceosome"/>
    <property type="evidence" value="ECO:0000318"/>
    <property type="project" value="GO_Central"/>
</dbReference>
<evidence type="ECO:0000313" key="2">
    <source>
        <dbReference type="EMBL" id="EAY12594.1"/>
    </source>
</evidence>
<dbReference type="GO" id="GO:0071011">
    <property type="term" value="C:precatalytic spliceosome"/>
    <property type="evidence" value="ECO:0000318"/>
    <property type="project" value="GO_Central"/>
</dbReference>
<reference evidence="2" key="1">
    <citation type="submission" date="2006-10" db="EMBL/GenBank/DDBJ databases">
        <authorList>
            <person name="Amadeo P."/>
            <person name="Zhao Q."/>
            <person name="Wortman J."/>
            <person name="Fraser-Liggett C."/>
            <person name="Carlton J."/>
        </authorList>
    </citation>
    <scope>NUCLEOTIDE SEQUENCE</scope>
    <source>
        <strain evidence="2">G3</strain>
    </source>
</reference>
<dbReference type="PROSITE" id="PS52002">
    <property type="entry name" value="SM"/>
    <property type="match status" value="1"/>
</dbReference>
<dbReference type="KEGG" id="tva:4770561"/>
<evidence type="ECO:0000259" key="1">
    <source>
        <dbReference type="PROSITE" id="PS52002"/>
    </source>
</evidence>
<dbReference type="FunCoup" id="A2E451">
    <property type="interactions" value="687"/>
</dbReference>
<dbReference type="Gene3D" id="2.30.30.100">
    <property type="match status" value="1"/>
</dbReference>
<dbReference type="InterPro" id="IPR047575">
    <property type="entry name" value="Sm"/>
</dbReference>
<dbReference type="GO" id="GO:0005682">
    <property type="term" value="C:U5 snRNP"/>
    <property type="evidence" value="ECO:0000318"/>
    <property type="project" value="GO_Central"/>
</dbReference>
<dbReference type="InterPro" id="IPR010920">
    <property type="entry name" value="LSM_dom_sf"/>
</dbReference>
<dbReference type="GO" id="GO:0097526">
    <property type="term" value="C:spliceosomal tri-snRNP complex"/>
    <property type="evidence" value="ECO:0000318"/>
    <property type="project" value="GO_Central"/>
</dbReference>
<keyword evidence="3" id="KW-1185">Reference proteome</keyword>
<dbReference type="GO" id="GO:0005687">
    <property type="term" value="C:U4 snRNP"/>
    <property type="evidence" value="ECO:0000318"/>
    <property type="project" value="GO_Central"/>
</dbReference>
<dbReference type="GO" id="GO:0000398">
    <property type="term" value="P:mRNA splicing, via spliceosome"/>
    <property type="evidence" value="ECO:0000318"/>
    <property type="project" value="GO_Central"/>
</dbReference>
<dbReference type="GO" id="GO:0003723">
    <property type="term" value="F:RNA binding"/>
    <property type="evidence" value="ECO:0007669"/>
    <property type="project" value="InterPro"/>
</dbReference>
<dbReference type="EMBL" id="DS113299">
    <property type="protein sequence ID" value="EAY12594.1"/>
    <property type="molecule type" value="Genomic_DNA"/>
</dbReference>
<dbReference type="GO" id="GO:0005686">
    <property type="term" value="C:U2 snRNP"/>
    <property type="evidence" value="ECO:0000318"/>
    <property type="project" value="GO_Central"/>
</dbReference>
<dbReference type="GO" id="GO:0043186">
    <property type="term" value="C:P granule"/>
    <property type="evidence" value="ECO:0000318"/>
    <property type="project" value="GO_Central"/>
</dbReference>
<reference evidence="2" key="2">
    <citation type="journal article" date="2007" name="Science">
        <title>Draft genome sequence of the sexually transmitted pathogen Trichomonas vaginalis.</title>
        <authorList>
            <person name="Carlton J.M."/>
            <person name="Hirt R.P."/>
            <person name="Silva J.C."/>
            <person name="Delcher A.L."/>
            <person name="Schatz M."/>
            <person name="Zhao Q."/>
            <person name="Wortman J.R."/>
            <person name="Bidwell S.L."/>
            <person name="Alsmark U.C.M."/>
            <person name="Besteiro S."/>
            <person name="Sicheritz-Ponten T."/>
            <person name="Noel C.J."/>
            <person name="Dacks J.B."/>
            <person name="Foster P.G."/>
            <person name="Simillion C."/>
            <person name="Van de Peer Y."/>
            <person name="Miranda-Saavedra D."/>
            <person name="Barton G.J."/>
            <person name="Westrop G.D."/>
            <person name="Mueller S."/>
            <person name="Dessi D."/>
            <person name="Fiori P.L."/>
            <person name="Ren Q."/>
            <person name="Paulsen I."/>
            <person name="Zhang H."/>
            <person name="Bastida-Corcuera F.D."/>
            <person name="Simoes-Barbosa A."/>
            <person name="Brown M.T."/>
            <person name="Hayes R.D."/>
            <person name="Mukherjee M."/>
            <person name="Okumura C.Y."/>
            <person name="Schneider R."/>
            <person name="Smith A.J."/>
            <person name="Vanacova S."/>
            <person name="Villalvazo M."/>
            <person name="Haas B.J."/>
            <person name="Pertea M."/>
            <person name="Feldblyum T.V."/>
            <person name="Utterback T.R."/>
            <person name="Shu C.L."/>
            <person name="Osoegawa K."/>
            <person name="de Jong P.J."/>
            <person name="Hrdy I."/>
            <person name="Horvathova L."/>
            <person name="Zubacova Z."/>
            <person name="Dolezal P."/>
            <person name="Malik S.B."/>
            <person name="Logsdon J.M. Jr."/>
            <person name="Henze K."/>
            <person name="Gupta A."/>
            <person name="Wang C.C."/>
            <person name="Dunne R.L."/>
            <person name="Upcroft J.A."/>
            <person name="Upcroft P."/>
            <person name="White O."/>
            <person name="Salzberg S.L."/>
            <person name="Tang P."/>
            <person name="Chiu C.-H."/>
            <person name="Lee Y.-S."/>
            <person name="Embley T.M."/>
            <person name="Coombs G.H."/>
            <person name="Mottram J.C."/>
            <person name="Tachezy J."/>
            <person name="Fraser-Liggett C.M."/>
            <person name="Johnson P.J."/>
        </authorList>
    </citation>
    <scope>NUCLEOTIDE SEQUENCE [LARGE SCALE GENOMIC DNA]</scope>
    <source>
        <strain evidence="2">G3</strain>
    </source>
</reference>
<dbReference type="InParanoid" id="A2E451"/>